<dbReference type="GeneID" id="98173837"/>
<dbReference type="PANTHER" id="PTHR24201">
    <property type="entry name" value="ANK_REP_REGION DOMAIN-CONTAINING PROTEIN"/>
    <property type="match status" value="1"/>
</dbReference>
<dbReference type="PROSITE" id="PS50088">
    <property type="entry name" value="ANK_REPEAT"/>
    <property type="match status" value="3"/>
</dbReference>
<dbReference type="SMART" id="SM00248">
    <property type="entry name" value="ANK"/>
    <property type="match status" value="4"/>
</dbReference>
<dbReference type="SUPFAM" id="SSF48403">
    <property type="entry name" value="Ankyrin repeat"/>
    <property type="match status" value="1"/>
</dbReference>
<evidence type="ECO:0000313" key="4">
    <source>
        <dbReference type="EMBL" id="GAB1312882.1"/>
    </source>
</evidence>
<keyword evidence="5" id="KW-1185">Reference proteome</keyword>
<feature type="repeat" description="ANK" evidence="3">
    <location>
        <begin position="154"/>
        <end position="176"/>
    </location>
</feature>
<dbReference type="InterPro" id="IPR050776">
    <property type="entry name" value="Ank_Repeat/CDKN_Inhibitor"/>
</dbReference>
<dbReference type="Proteomes" id="UP001628179">
    <property type="component" value="Unassembled WGS sequence"/>
</dbReference>
<protein>
    <submittedName>
        <fullName evidence="4">Ankyrin repeats (3 copies)</fullName>
    </submittedName>
</protein>
<accession>A0ABQ0G549</accession>
<dbReference type="EMBL" id="BAAFSV010000002">
    <property type="protein sequence ID" value="GAB1312882.1"/>
    <property type="molecule type" value="Genomic_DNA"/>
</dbReference>
<organism evidence="4 5">
    <name type="scientific">Madurella fahalii</name>
    <dbReference type="NCBI Taxonomy" id="1157608"/>
    <lineage>
        <taxon>Eukaryota</taxon>
        <taxon>Fungi</taxon>
        <taxon>Dikarya</taxon>
        <taxon>Ascomycota</taxon>
        <taxon>Pezizomycotina</taxon>
        <taxon>Sordariomycetes</taxon>
        <taxon>Sordariomycetidae</taxon>
        <taxon>Sordariales</taxon>
        <taxon>Sordariales incertae sedis</taxon>
        <taxon>Madurella</taxon>
    </lineage>
</organism>
<evidence type="ECO:0000256" key="1">
    <source>
        <dbReference type="ARBA" id="ARBA00022737"/>
    </source>
</evidence>
<proteinExistence type="predicted"/>
<dbReference type="InterPro" id="IPR002110">
    <property type="entry name" value="Ankyrin_rpt"/>
</dbReference>
<keyword evidence="2 3" id="KW-0040">ANK repeat</keyword>
<evidence type="ECO:0000256" key="3">
    <source>
        <dbReference type="PROSITE-ProRule" id="PRU00023"/>
    </source>
</evidence>
<dbReference type="RefSeq" id="XP_070914615.1">
    <property type="nucleotide sequence ID" value="XM_071058514.1"/>
</dbReference>
<sequence>MPLCWAASKGYDAVVEHLISVGADVNVKTADGWTPLHYAAESWRETVIKTLLPNADTATPLVAALRFCADNQGAVLLLLPYDYASLHVQLLNGNGDMVRRLLDVVYDINTKDLWWWTPLHSVVTFKSDQLATVTRVRMLLASDLKPDLGIEGADGLTPLRLALRKNHLDLVELLLESFVGLTHGISANDSLRAYGRGGGPTPIIKVHESVGEGTKVMCLLATDFSRHLKSVPNAAHPSFDGNYCEINLSYLVV</sequence>
<keyword evidence="1" id="KW-0677">Repeat</keyword>
<dbReference type="PROSITE" id="PS50297">
    <property type="entry name" value="ANK_REP_REGION"/>
    <property type="match status" value="3"/>
</dbReference>
<name>A0ABQ0G549_9PEZI</name>
<reference evidence="4 5" key="1">
    <citation type="submission" date="2024-09" db="EMBL/GenBank/DDBJ databases">
        <title>Itraconazole resistance in Madurella fahalii resulting from another homologue of gene encoding cytochrome P450 14-alpha sterol demethylase (CYP51).</title>
        <authorList>
            <person name="Yoshioka I."/>
            <person name="Fahal A.H."/>
            <person name="Kaneko S."/>
            <person name="Yaguchi T."/>
        </authorList>
    </citation>
    <scope>NUCLEOTIDE SEQUENCE [LARGE SCALE GENOMIC DNA]</scope>
    <source>
        <strain evidence="4 5">IFM 68171</strain>
    </source>
</reference>
<gene>
    <name evidence="4" type="primary">ANKRD66</name>
    <name evidence="4" type="ORF">MFIFM68171_03092</name>
</gene>
<dbReference type="InterPro" id="IPR036770">
    <property type="entry name" value="Ankyrin_rpt-contain_sf"/>
</dbReference>
<evidence type="ECO:0000313" key="5">
    <source>
        <dbReference type="Proteomes" id="UP001628179"/>
    </source>
</evidence>
<comment type="caution">
    <text evidence="4">The sequence shown here is derived from an EMBL/GenBank/DDBJ whole genome shotgun (WGS) entry which is preliminary data.</text>
</comment>
<feature type="repeat" description="ANK" evidence="3">
    <location>
        <begin position="31"/>
        <end position="52"/>
    </location>
</feature>
<dbReference type="Pfam" id="PF12796">
    <property type="entry name" value="Ank_2"/>
    <property type="match status" value="2"/>
</dbReference>
<dbReference type="Gene3D" id="1.25.40.20">
    <property type="entry name" value="Ankyrin repeat-containing domain"/>
    <property type="match status" value="2"/>
</dbReference>
<evidence type="ECO:0000256" key="2">
    <source>
        <dbReference type="ARBA" id="ARBA00023043"/>
    </source>
</evidence>
<feature type="repeat" description="ANK" evidence="3">
    <location>
        <begin position="1"/>
        <end position="30"/>
    </location>
</feature>